<protein>
    <submittedName>
        <fullName evidence="1">Uncharacterized protein</fullName>
    </submittedName>
</protein>
<evidence type="ECO:0000313" key="2">
    <source>
        <dbReference type="Proteomes" id="UP001595696"/>
    </source>
</evidence>
<reference evidence="2" key="1">
    <citation type="journal article" date="2019" name="Int. J. Syst. Evol. Microbiol.">
        <title>The Global Catalogue of Microorganisms (GCM) 10K type strain sequencing project: providing services to taxonomists for standard genome sequencing and annotation.</title>
        <authorList>
            <consortium name="The Broad Institute Genomics Platform"/>
            <consortium name="The Broad Institute Genome Sequencing Center for Infectious Disease"/>
            <person name="Wu L."/>
            <person name="Ma J."/>
        </authorList>
    </citation>
    <scope>NUCLEOTIDE SEQUENCE [LARGE SCALE GENOMIC DNA]</scope>
    <source>
        <strain evidence="2">CGMCC 4.7330</strain>
    </source>
</reference>
<sequence length="74" mass="7861">MNSTDSPLVVYSRESEILDYFGKCEACGYPARATATTEMLAGGGVRTAVVAACSLPCGWTGRVPLTTMTGRVRR</sequence>
<dbReference type="RefSeq" id="WP_378614619.1">
    <property type="nucleotide sequence ID" value="NZ_JBHSAX010000019.1"/>
</dbReference>
<gene>
    <name evidence="1" type="ORF">ACFO0B_22905</name>
</gene>
<organism evidence="1 2">
    <name type="scientific">Nocardia jiangsuensis</name>
    <dbReference type="NCBI Taxonomy" id="1691563"/>
    <lineage>
        <taxon>Bacteria</taxon>
        <taxon>Bacillati</taxon>
        <taxon>Actinomycetota</taxon>
        <taxon>Actinomycetes</taxon>
        <taxon>Mycobacteriales</taxon>
        <taxon>Nocardiaceae</taxon>
        <taxon>Nocardia</taxon>
    </lineage>
</organism>
<dbReference type="Proteomes" id="UP001595696">
    <property type="component" value="Unassembled WGS sequence"/>
</dbReference>
<keyword evidence="2" id="KW-1185">Reference proteome</keyword>
<evidence type="ECO:0000313" key="1">
    <source>
        <dbReference type="EMBL" id="MFC3964846.1"/>
    </source>
</evidence>
<dbReference type="EMBL" id="JBHSAX010000019">
    <property type="protein sequence ID" value="MFC3964846.1"/>
    <property type="molecule type" value="Genomic_DNA"/>
</dbReference>
<comment type="caution">
    <text evidence="1">The sequence shown here is derived from an EMBL/GenBank/DDBJ whole genome shotgun (WGS) entry which is preliminary data.</text>
</comment>
<accession>A0ABV8DXN4</accession>
<proteinExistence type="predicted"/>
<name>A0ABV8DXN4_9NOCA</name>